<comment type="caution">
    <text evidence="13">The sequence shown here is derived from an EMBL/GenBank/DDBJ whole genome shotgun (WGS) entry which is preliminary data.</text>
</comment>
<dbReference type="CDD" id="cd17536">
    <property type="entry name" value="REC_YesN-like"/>
    <property type="match status" value="1"/>
</dbReference>
<dbReference type="SUPFAM" id="SSF46689">
    <property type="entry name" value="Homeodomain-like"/>
    <property type="match status" value="2"/>
</dbReference>
<dbReference type="SUPFAM" id="SSF52172">
    <property type="entry name" value="CheY-like"/>
    <property type="match status" value="1"/>
</dbReference>
<evidence type="ECO:0000256" key="9">
    <source>
        <dbReference type="ARBA" id="ARBA00024867"/>
    </source>
</evidence>
<evidence type="ECO:0000256" key="10">
    <source>
        <dbReference type="PROSITE-ProRule" id="PRU00169"/>
    </source>
</evidence>
<dbReference type="Gene3D" id="3.40.50.2300">
    <property type="match status" value="1"/>
</dbReference>
<reference evidence="13 14" key="1">
    <citation type="submission" date="2016-07" db="EMBL/GenBank/DDBJ databases">
        <title>Characterization of isolates of Eisenbergiella tayi derived from blood cultures, using whole genome sequencing.</title>
        <authorList>
            <person name="Burdz T."/>
            <person name="Wiebe D."/>
            <person name="Huynh C."/>
            <person name="Bernard K."/>
        </authorList>
    </citation>
    <scope>NUCLEOTIDE SEQUENCE [LARGE SCALE GENOMIC DNA]</scope>
    <source>
        <strain evidence="13 14">NML 120489</strain>
    </source>
</reference>
<feature type="modified residue" description="4-aspartylphosphate" evidence="10">
    <location>
        <position position="54"/>
    </location>
</feature>
<dbReference type="InterPro" id="IPR009057">
    <property type="entry name" value="Homeodomain-like_sf"/>
</dbReference>
<keyword evidence="3" id="KW-0963">Cytoplasm</keyword>
<proteinExistence type="predicted"/>
<keyword evidence="7" id="KW-0238">DNA-binding</keyword>
<protein>
    <recommendedName>
        <fullName evidence="2">Stage 0 sporulation protein A homolog</fullName>
    </recommendedName>
</protein>
<comment type="subcellular location">
    <subcellularLocation>
        <location evidence="1">Cytoplasm</location>
    </subcellularLocation>
</comment>
<dbReference type="AlphaFoldDB" id="A0A1E3A8H7"/>
<dbReference type="SMART" id="SM00448">
    <property type="entry name" value="REC"/>
    <property type="match status" value="1"/>
</dbReference>
<evidence type="ECO:0000256" key="8">
    <source>
        <dbReference type="ARBA" id="ARBA00023163"/>
    </source>
</evidence>
<organism evidence="13 14">
    <name type="scientific">Eisenbergiella tayi</name>
    <dbReference type="NCBI Taxonomy" id="1432052"/>
    <lineage>
        <taxon>Bacteria</taxon>
        <taxon>Bacillati</taxon>
        <taxon>Bacillota</taxon>
        <taxon>Clostridia</taxon>
        <taxon>Lachnospirales</taxon>
        <taxon>Lachnospiraceae</taxon>
        <taxon>Eisenbergiella</taxon>
    </lineage>
</organism>
<evidence type="ECO:0000313" key="13">
    <source>
        <dbReference type="EMBL" id="ODM04701.1"/>
    </source>
</evidence>
<dbReference type="PANTHER" id="PTHR42713">
    <property type="entry name" value="HISTIDINE KINASE-RELATED"/>
    <property type="match status" value="1"/>
</dbReference>
<keyword evidence="4 10" id="KW-0597">Phosphoprotein</keyword>
<evidence type="ECO:0000259" key="11">
    <source>
        <dbReference type="PROSITE" id="PS01124"/>
    </source>
</evidence>
<sequence>MFILIADDEKMIRLSLQSMLEELYPNEHMYIHASNGQAAIAQVQKLPPDIAFLDIRMPLMNGLEALETCRKLSPSTKWIILSGYADFEYAQKAITLSAYSYLLKPVDLATLKQVMDDIVVLKNQEKEHDNKLFTLDVIRSFNMADQLGSDETSFLPYGTNSYVIYQIYIDEQEKERQHMLKHDLFRSIDDFCRRNLFLFYHAVFFNTNGELCVICSVKDPSHLTFFINSQIRSYPHDMISVFTAAAGSLSEIYEESRQISRLSEIRLVYDCRSAADIRSLTEIPILHDLLSFCEQIDLFIQNALVGSRETIRQLSAAFIQNPKMKKIFDNICLSTLYLYLEDVLAHSFTADDFAGFVKELHAAAAELSHNEPLRNFDITVIKDFVHQNYAKDVSIAYVSEYFNLSPTYFSKLFHEKTGQKYIDFVTEVRIENAKKLIRSNANISVKQTAEAVGYTSVRHFSKIFQKYTGVLPSNY</sequence>
<comment type="function">
    <text evidence="9">May play the central regulatory role in sporulation. It may be an element of the effector pathway responsible for the activation of sporulation genes in response to nutritional stress. Spo0A may act in concert with spo0H (a sigma factor) to control the expression of some genes that are critical to the sporulation process.</text>
</comment>
<dbReference type="PROSITE" id="PS01124">
    <property type="entry name" value="HTH_ARAC_FAMILY_2"/>
    <property type="match status" value="1"/>
</dbReference>
<name>A0A1E3A8H7_9FIRM</name>
<evidence type="ECO:0000256" key="5">
    <source>
        <dbReference type="ARBA" id="ARBA00023012"/>
    </source>
</evidence>
<dbReference type="Proteomes" id="UP000095003">
    <property type="component" value="Unassembled WGS sequence"/>
</dbReference>
<evidence type="ECO:0000313" key="14">
    <source>
        <dbReference type="Proteomes" id="UP000095003"/>
    </source>
</evidence>
<evidence type="ECO:0000259" key="12">
    <source>
        <dbReference type="PROSITE" id="PS50110"/>
    </source>
</evidence>
<dbReference type="GO" id="GO:0005737">
    <property type="term" value="C:cytoplasm"/>
    <property type="evidence" value="ECO:0007669"/>
    <property type="project" value="UniProtKB-SubCell"/>
</dbReference>
<gene>
    <name evidence="13" type="ORF">BEH84_05763</name>
</gene>
<dbReference type="SMART" id="SM00342">
    <property type="entry name" value="HTH_ARAC"/>
    <property type="match status" value="1"/>
</dbReference>
<keyword evidence="6" id="KW-0805">Transcription regulation</keyword>
<dbReference type="InterPro" id="IPR018060">
    <property type="entry name" value="HTH_AraC"/>
</dbReference>
<dbReference type="GO" id="GO:0043565">
    <property type="term" value="F:sequence-specific DNA binding"/>
    <property type="evidence" value="ECO:0007669"/>
    <property type="project" value="InterPro"/>
</dbReference>
<accession>A0A1E3A8H7</accession>
<dbReference type="Gene3D" id="1.10.10.60">
    <property type="entry name" value="Homeodomain-like"/>
    <property type="match status" value="2"/>
</dbReference>
<dbReference type="InterPro" id="IPR001789">
    <property type="entry name" value="Sig_transdc_resp-reg_receiver"/>
</dbReference>
<evidence type="ECO:0000256" key="6">
    <source>
        <dbReference type="ARBA" id="ARBA00023015"/>
    </source>
</evidence>
<dbReference type="InterPro" id="IPR011006">
    <property type="entry name" value="CheY-like_superfamily"/>
</dbReference>
<evidence type="ECO:0000256" key="1">
    <source>
        <dbReference type="ARBA" id="ARBA00004496"/>
    </source>
</evidence>
<dbReference type="InterPro" id="IPR051552">
    <property type="entry name" value="HptR"/>
</dbReference>
<dbReference type="PROSITE" id="PS50110">
    <property type="entry name" value="RESPONSE_REGULATORY"/>
    <property type="match status" value="1"/>
</dbReference>
<dbReference type="GO" id="GO:0003700">
    <property type="term" value="F:DNA-binding transcription factor activity"/>
    <property type="evidence" value="ECO:0007669"/>
    <property type="project" value="InterPro"/>
</dbReference>
<dbReference type="Pfam" id="PF12833">
    <property type="entry name" value="HTH_18"/>
    <property type="match status" value="1"/>
</dbReference>
<evidence type="ECO:0000256" key="7">
    <source>
        <dbReference type="ARBA" id="ARBA00023125"/>
    </source>
</evidence>
<feature type="domain" description="HTH araC/xylS-type" evidence="11">
    <location>
        <begin position="379"/>
        <end position="475"/>
    </location>
</feature>
<dbReference type="GO" id="GO:0000160">
    <property type="term" value="P:phosphorelay signal transduction system"/>
    <property type="evidence" value="ECO:0007669"/>
    <property type="project" value="UniProtKB-KW"/>
</dbReference>
<dbReference type="PANTHER" id="PTHR42713:SF3">
    <property type="entry name" value="TRANSCRIPTIONAL REGULATORY PROTEIN HPTR"/>
    <property type="match status" value="1"/>
</dbReference>
<keyword evidence="8" id="KW-0804">Transcription</keyword>
<dbReference type="EMBL" id="MCGI01000007">
    <property type="protein sequence ID" value="ODM04701.1"/>
    <property type="molecule type" value="Genomic_DNA"/>
</dbReference>
<dbReference type="RefSeq" id="WP_069159203.1">
    <property type="nucleotide sequence ID" value="NZ_DBFYTC010000114.1"/>
</dbReference>
<feature type="domain" description="Response regulatory" evidence="12">
    <location>
        <begin position="2"/>
        <end position="119"/>
    </location>
</feature>
<evidence type="ECO:0000256" key="4">
    <source>
        <dbReference type="ARBA" id="ARBA00022553"/>
    </source>
</evidence>
<dbReference type="InterPro" id="IPR018062">
    <property type="entry name" value="HTH_AraC-typ_CS"/>
</dbReference>
<dbReference type="Pfam" id="PF00072">
    <property type="entry name" value="Response_reg"/>
    <property type="match status" value="1"/>
</dbReference>
<evidence type="ECO:0000256" key="2">
    <source>
        <dbReference type="ARBA" id="ARBA00018672"/>
    </source>
</evidence>
<evidence type="ECO:0000256" key="3">
    <source>
        <dbReference type="ARBA" id="ARBA00022490"/>
    </source>
</evidence>
<dbReference type="PROSITE" id="PS00041">
    <property type="entry name" value="HTH_ARAC_FAMILY_1"/>
    <property type="match status" value="1"/>
</dbReference>
<dbReference type="GeneID" id="93300480"/>
<keyword evidence="5" id="KW-0902">Two-component regulatory system</keyword>